<dbReference type="AlphaFoldDB" id="A0A927GX16"/>
<dbReference type="PANTHER" id="PTHR11102">
    <property type="entry name" value="SEL-1-LIKE PROTEIN"/>
    <property type="match status" value="1"/>
</dbReference>
<comment type="caution">
    <text evidence="1">The sequence shown here is derived from an EMBL/GenBank/DDBJ whole genome shotgun (WGS) entry which is preliminary data.</text>
</comment>
<dbReference type="Proteomes" id="UP000610558">
    <property type="component" value="Unassembled WGS sequence"/>
</dbReference>
<name>A0A927GX16_9GAMM</name>
<dbReference type="SMART" id="SM00671">
    <property type="entry name" value="SEL1"/>
    <property type="match status" value="4"/>
</dbReference>
<reference evidence="1" key="1">
    <citation type="submission" date="2020-09" db="EMBL/GenBank/DDBJ databases">
        <authorList>
            <person name="Yoon J.-W."/>
        </authorList>
    </citation>
    <scope>NUCLEOTIDE SEQUENCE</scope>
    <source>
        <strain evidence="1">KMU-158</strain>
    </source>
</reference>
<dbReference type="Pfam" id="PF08238">
    <property type="entry name" value="Sel1"/>
    <property type="match status" value="4"/>
</dbReference>
<dbReference type="InterPro" id="IPR006597">
    <property type="entry name" value="Sel1-like"/>
</dbReference>
<keyword evidence="2" id="KW-1185">Reference proteome</keyword>
<evidence type="ECO:0000313" key="1">
    <source>
        <dbReference type="EMBL" id="MBD2860341.1"/>
    </source>
</evidence>
<organism evidence="1 2">
    <name type="scientific">Spongiibacter pelagi</name>
    <dbReference type="NCBI Taxonomy" id="2760804"/>
    <lineage>
        <taxon>Bacteria</taxon>
        <taxon>Pseudomonadati</taxon>
        <taxon>Pseudomonadota</taxon>
        <taxon>Gammaproteobacteria</taxon>
        <taxon>Cellvibrionales</taxon>
        <taxon>Spongiibacteraceae</taxon>
        <taxon>Spongiibacter</taxon>
    </lineage>
</organism>
<dbReference type="Gene3D" id="1.25.40.10">
    <property type="entry name" value="Tetratricopeptide repeat domain"/>
    <property type="match status" value="1"/>
</dbReference>
<gene>
    <name evidence="1" type="ORF">IB286_15205</name>
</gene>
<dbReference type="PANTHER" id="PTHR11102:SF160">
    <property type="entry name" value="ERAD-ASSOCIATED E3 UBIQUITIN-PROTEIN LIGASE COMPONENT HRD3"/>
    <property type="match status" value="1"/>
</dbReference>
<dbReference type="InterPro" id="IPR050767">
    <property type="entry name" value="Sel1_AlgK"/>
</dbReference>
<protein>
    <submittedName>
        <fullName evidence="1">Sel1 repeat family protein</fullName>
    </submittedName>
</protein>
<dbReference type="RefSeq" id="WP_190767003.1">
    <property type="nucleotide sequence ID" value="NZ_JACXLD010000031.1"/>
</dbReference>
<evidence type="ECO:0000313" key="2">
    <source>
        <dbReference type="Proteomes" id="UP000610558"/>
    </source>
</evidence>
<accession>A0A927GX16</accession>
<sequence length="184" mass="19807">MIERGACLPPGGAPIEEIQACAEKGDSEAQAVLIGMYSQGGNGVKPNQQLAAKYTKILAEKGCAQAQAHLGKLYSQGMGVPPSIKESKIWLERSSSNGSAVGKCLLSMIYLNGQDGNPPDHFKAFELIKEASELGDPLCSVQLGVMYFNGQGTRRDLEESKRIIELAVQKGYPFAVETKEMLFP</sequence>
<dbReference type="EMBL" id="JACXLD010000031">
    <property type="protein sequence ID" value="MBD2860341.1"/>
    <property type="molecule type" value="Genomic_DNA"/>
</dbReference>
<dbReference type="InterPro" id="IPR011990">
    <property type="entry name" value="TPR-like_helical_dom_sf"/>
</dbReference>
<proteinExistence type="predicted"/>
<dbReference type="SUPFAM" id="SSF81901">
    <property type="entry name" value="HCP-like"/>
    <property type="match status" value="1"/>
</dbReference>